<accession>A0A4Q9DS37</accession>
<dbReference type="Pfam" id="PF02518">
    <property type="entry name" value="HATPase_c"/>
    <property type="match status" value="1"/>
</dbReference>
<gene>
    <name evidence="15" type="ORF">EYB31_13750</name>
</gene>
<evidence type="ECO:0000256" key="10">
    <source>
        <dbReference type="ARBA" id="ARBA00023012"/>
    </source>
</evidence>
<proteinExistence type="predicted"/>
<dbReference type="CDD" id="cd06225">
    <property type="entry name" value="HAMP"/>
    <property type="match status" value="1"/>
</dbReference>
<feature type="domain" description="HAMP" evidence="14">
    <location>
        <begin position="336"/>
        <end position="389"/>
    </location>
</feature>
<comment type="caution">
    <text evidence="15">The sequence shown here is derived from an EMBL/GenBank/DDBJ whole genome shotgun (WGS) entry which is preliminary data.</text>
</comment>
<comment type="catalytic activity">
    <reaction evidence="1">
        <text>ATP + protein L-histidine = ADP + protein N-phospho-L-histidine.</text>
        <dbReference type="EC" id="2.7.13.3"/>
    </reaction>
</comment>
<feature type="domain" description="Histidine kinase" evidence="13">
    <location>
        <begin position="495"/>
        <end position="608"/>
    </location>
</feature>
<keyword evidence="4" id="KW-1003">Cell membrane</keyword>
<dbReference type="Proteomes" id="UP000293142">
    <property type="component" value="Unassembled WGS sequence"/>
</dbReference>
<dbReference type="OrthoDB" id="9776552at2"/>
<dbReference type="GO" id="GO:0005524">
    <property type="term" value="F:ATP binding"/>
    <property type="evidence" value="ECO:0007669"/>
    <property type="project" value="UniProtKB-KW"/>
</dbReference>
<keyword evidence="7" id="KW-0547">Nucleotide-binding</keyword>
<keyword evidence="8 15" id="KW-0418">Kinase</keyword>
<dbReference type="SUPFAM" id="SSF55874">
    <property type="entry name" value="ATPase domain of HSP90 chaperone/DNA topoisomerase II/histidine kinase"/>
    <property type="match status" value="1"/>
</dbReference>
<feature type="transmembrane region" description="Helical" evidence="12">
    <location>
        <begin position="316"/>
        <end position="334"/>
    </location>
</feature>
<evidence type="ECO:0000259" key="14">
    <source>
        <dbReference type="PROSITE" id="PS50885"/>
    </source>
</evidence>
<dbReference type="InterPro" id="IPR003660">
    <property type="entry name" value="HAMP_dom"/>
</dbReference>
<evidence type="ECO:0000256" key="3">
    <source>
        <dbReference type="ARBA" id="ARBA00012438"/>
    </source>
</evidence>
<evidence type="ECO:0000256" key="4">
    <source>
        <dbReference type="ARBA" id="ARBA00022475"/>
    </source>
</evidence>
<dbReference type="InterPro" id="IPR036890">
    <property type="entry name" value="HATPase_C_sf"/>
</dbReference>
<evidence type="ECO:0000256" key="1">
    <source>
        <dbReference type="ARBA" id="ARBA00000085"/>
    </source>
</evidence>
<evidence type="ECO:0000259" key="13">
    <source>
        <dbReference type="PROSITE" id="PS50109"/>
    </source>
</evidence>
<dbReference type="EC" id="2.7.13.3" evidence="3"/>
<dbReference type="InterPro" id="IPR050640">
    <property type="entry name" value="Bact_2-comp_sensor_kinase"/>
</dbReference>
<keyword evidence="11 12" id="KW-0472">Membrane</keyword>
<dbReference type="PROSITE" id="PS50109">
    <property type="entry name" value="HIS_KIN"/>
    <property type="match status" value="1"/>
</dbReference>
<dbReference type="GO" id="GO:0000155">
    <property type="term" value="F:phosphorelay sensor kinase activity"/>
    <property type="evidence" value="ECO:0007669"/>
    <property type="project" value="InterPro"/>
</dbReference>
<dbReference type="EMBL" id="SIRE01000009">
    <property type="protein sequence ID" value="TBL78564.1"/>
    <property type="molecule type" value="Genomic_DNA"/>
</dbReference>
<dbReference type="PANTHER" id="PTHR34220">
    <property type="entry name" value="SENSOR HISTIDINE KINASE YPDA"/>
    <property type="match status" value="1"/>
</dbReference>
<keyword evidence="5" id="KW-0597">Phosphoprotein</keyword>
<protein>
    <recommendedName>
        <fullName evidence="3">histidine kinase</fullName>
        <ecNumber evidence="3">2.7.13.3</ecNumber>
    </recommendedName>
</protein>
<dbReference type="SUPFAM" id="SSF158472">
    <property type="entry name" value="HAMP domain-like"/>
    <property type="match status" value="1"/>
</dbReference>
<keyword evidence="16" id="KW-1185">Reference proteome</keyword>
<dbReference type="RefSeq" id="WP_131013920.1">
    <property type="nucleotide sequence ID" value="NZ_SIRE01000009.1"/>
</dbReference>
<evidence type="ECO:0000256" key="11">
    <source>
        <dbReference type="ARBA" id="ARBA00023136"/>
    </source>
</evidence>
<evidence type="ECO:0000256" key="12">
    <source>
        <dbReference type="SAM" id="Phobius"/>
    </source>
</evidence>
<comment type="subcellular location">
    <subcellularLocation>
        <location evidence="2">Cell membrane</location>
        <topology evidence="2">Multi-pass membrane protein</topology>
    </subcellularLocation>
</comment>
<dbReference type="Gene3D" id="3.30.565.10">
    <property type="entry name" value="Histidine kinase-like ATPase, C-terminal domain"/>
    <property type="match status" value="1"/>
</dbReference>
<keyword evidence="12" id="KW-1133">Transmembrane helix</keyword>
<dbReference type="Gene3D" id="6.10.340.10">
    <property type="match status" value="1"/>
</dbReference>
<feature type="transmembrane region" description="Helical" evidence="12">
    <location>
        <begin position="36"/>
        <end position="60"/>
    </location>
</feature>
<evidence type="ECO:0000313" key="15">
    <source>
        <dbReference type="EMBL" id="TBL78564.1"/>
    </source>
</evidence>
<name>A0A4Q9DS37_9BACL</name>
<evidence type="ECO:0000313" key="16">
    <source>
        <dbReference type="Proteomes" id="UP000293142"/>
    </source>
</evidence>
<sequence>MNPKNPMSESNPASRIHAANRWFHRKLKWRPPSLTLFQKILCLLLISVYIPVVMLGYLSYNRYGQQLEKAAQAFLSNDLRNNAQRINEWFDEVERRSVDIYASETVQQLLLNTKKGELEQTDFIYEFAKIRYSFAGPYDLSIYPVDIDRFSNTSMLKNSMPQLEGGWFEQALNSDGRGFWAYRTYEEFGIAYNDFYFIRPIRSVKLGFENLGVMVIRVPGKMVLGKLISNQQYASYMLTVIDGKGRNLLEPESPFGETFFARMTPVGQQGQFQVVTAGKKPYFADAAPVRYNGWRVAAVVPVSDVMGSIQSIQSSAWLVLAASLAVITLLLAVITRNFTVPIQGLVRHMKKVHQGLLEPSTASVARRDEIGQLVGGYNSMVYGMRDLLLVTKQSEQEKRKLEMQMLTNQINPHFLYNTLDAIKWKAQTAREPGIADMVTSLADLLRFSLNDGEEMTTLEREIEHVKSYVHIELMRKGGFRIMYHIQPAILNAPYMKLIIQPIVENAIRHGMDGMTGGEGKLLVSVYRDGQDIVCKVEDNGPGCDEQKLQRLQRMLSGGTPAAQQDGRGLGVINVHRRLMVSYGHGYGVQMENKPQQGFCVTIRHPFIETAEGQEKTP</sequence>
<evidence type="ECO:0000256" key="7">
    <source>
        <dbReference type="ARBA" id="ARBA00022741"/>
    </source>
</evidence>
<evidence type="ECO:0000256" key="6">
    <source>
        <dbReference type="ARBA" id="ARBA00022679"/>
    </source>
</evidence>
<organism evidence="15 16">
    <name type="scientific">Paenibacillus thalictri</name>
    <dbReference type="NCBI Taxonomy" id="2527873"/>
    <lineage>
        <taxon>Bacteria</taxon>
        <taxon>Bacillati</taxon>
        <taxon>Bacillota</taxon>
        <taxon>Bacilli</taxon>
        <taxon>Bacillales</taxon>
        <taxon>Paenibacillaceae</taxon>
        <taxon>Paenibacillus</taxon>
    </lineage>
</organism>
<dbReference type="InterPro" id="IPR005467">
    <property type="entry name" value="His_kinase_dom"/>
</dbReference>
<dbReference type="AlphaFoldDB" id="A0A4Q9DS37"/>
<keyword evidence="12" id="KW-0812">Transmembrane</keyword>
<keyword evidence="6" id="KW-0808">Transferase</keyword>
<reference evidence="15 16" key="1">
    <citation type="submission" date="2019-02" db="EMBL/GenBank/DDBJ databases">
        <title>Paenibacillus sp. nov., isolated from surface-sterilized tissue of Thalictrum simplex L.</title>
        <authorList>
            <person name="Tuo L."/>
        </authorList>
    </citation>
    <scope>NUCLEOTIDE SEQUENCE [LARGE SCALE GENOMIC DNA]</scope>
    <source>
        <strain evidence="15 16">N2SHLJ1</strain>
    </source>
</reference>
<evidence type="ECO:0000256" key="8">
    <source>
        <dbReference type="ARBA" id="ARBA00022777"/>
    </source>
</evidence>
<evidence type="ECO:0000256" key="9">
    <source>
        <dbReference type="ARBA" id="ARBA00022840"/>
    </source>
</evidence>
<dbReference type="PROSITE" id="PS50885">
    <property type="entry name" value="HAMP"/>
    <property type="match status" value="1"/>
</dbReference>
<keyword evidence="10" id="KW-0902">Two-component regulatory system</keyword>
<evidence type="ECO:0000256" key="5">
    <source>
        <dbReference type="ARBA" id="ARBA00022553"/>
    </source>
</evidence>
<keyword evidence="9" id="KW-0067">ATP-binding</keyword>
<dbReference type="Pfam" id="PF06580">
    <property type="entry name" value="His_kinase"/>
    <property type="match status" value="1"/>
</dbReference>
<dbReference type="InterPro" id="IPR010559">
    <property type="entry name" value="Sig_transdc_His_kin_internal"/>
</dbReference>
<dbReference type="Pfam" id="PF00672">
    <property type="entry name" value="HAMP"/>
    <property type="match status" value="1"/>
</dbReference>
<dbReference type="GO" id="GO:0005886">
    <property type="term" value="C:plasma membrane"/>
    <property type="evidence" value="ECO:0007669"/>
    <property type="project" value="UniProtKB-SubCell"/>
</dbReference>
<dbReference type="InterPro" id="IPR003594">
    <property type="entry name" value="HATPase_dom"/>
</dbReference>
<evidence type="ECO:0000256" key="2">
    <source>
        <dbReference type="ARBA" id="ARBA00004651"/>
    </source>
</evidence>
<dbReference type="PANTHER" id="PTHR34220:SF7">
    <property type="entry name" value="SENSOR HISTIDINE KINASE YPDA"/>
    <property type="match status" value="1"/>
</dbReference>